<dbReference type="InterPro" id="IPR041667">
    <property type="entry name" value="Cupin_8"/>
</dbReference>
<dbReference type="PANTHER" id="PTHR12480">
    <property type="entry name" value="ARGININE DEMETHYLASE AND LYSYL-HYDROXYLASE JMJD"/>
    <property type="match status" value="1"/>
</dbReference>
<proteinExistence type="predicted"/>
<dbReference type="InterPro" id="IPR050910">
    <property type="entry name" value="JMJD6_ArgDemeth/LysHydrox"/>
</dbReference>
<dbReference type="SMART" id="SM00558">
    <property type="entry name" value="JmjC"/>
    <property type="match status" value="1"/>
</dbReference>
<keyword evidence="3" id="KW-1185">Reference proteome</keyword>
<dbReference type="PANTHER" id="PTHR12480:SF6">
    <property type="entry name" value="2-OXOGLUTARATE AND IRON-DEPENDENT OXYGENASE JMJD4"/>
    <property type="match status" value="1"/>
</dbReference>
<gene>
    <name evidence="2" type="ORF">HBF26_15150</name>
</gene>
<comment type="caution">
    <text evidence="2">The sequence shown here is derived from an EMBL/GenBank/DDBJ whole genome shotgun (WGS) entry which is preliminary data.</text>
</comment>
<dbReference type="Gene3D" id="2.60.120.650">
    <property type="entry name" value="Cupin"/>
    <property type="match status" value="1"/>
</dbReference>
<name>A0ABX0Q8H9_9GAMM</name>
<reference evidence="2 3" key="1">
    <citation type="journal article" date="2011" name="Curr. Microbiol.">
        <title>Luteibacter jiangsuensis sp. nov.: a methamidophos-degrading bacterium isolated from a methamidophos-manufacturing factory.</title>
        <authorList>
            <person name="Wang L."/>
            <person name="Wang G.L."/>
            <person name="Li S.P."/>
            <person name="Jiang J.D."/>
        </authorList>
    </citation>
    <scope>NUCLEOTIDE SEQUENCE [LARGE SCALE GENOMIC DNA]</scope>
    <source>
        <strain evidence="2 3">CGMCC 1.10133</strain>
    </source>
</reference>
<dbReference type="SUPFAM" id="SSF51197">
    <property type="entry name" value="Clavaminate synthase-like"/>
    <property type="match status" value="1"/>
</dbReference>
<dbReference type="EMBL" id="JAAQQR010000007">
    <property type="protein sequence ID" value="NID06230.1"/>
    <property type="molecule type" value="Genomic_DNA"/>
</dbReference>
<sequence length="357" mass="40217">MKQKDIPTVSAEDFAELFVKNPDLLHESPWIVSGYIQEWPGYRRWQDVDYLEQRLGHLSAFAKAPNFITNRNDGLVSVETDFARYLGYIRAPDRAKELFEGRWLEGSYDEFVQRGLPLYCGTLRFVHTATDPAFEEFRPLVPAPIETWNHALPYYYSLFNHLWLLVSLPGSLTPLHVDNNGTIALIAQLQGRKRATLYSPAHHRHVHNPAVGYMDPEHPNREDFPTCDEAVAWTADLTEGQVLFVGTGWAHHVRTIERSISVSFDFVDRSNIAAYARSPDWSSVLGARVKSRPDIFVDKLAGALTRGQVESLSAVEVGRLAMTAILKASIASSGSEDARIRQLYLDHLEDDGLRGAA</sequence>
<dbReference type="PROSITE" id="PS51184">
    <property type="entry name" value="JMJC"/>
    <property type="match status" value="1"/>
</dbReference>
<organism evidence="2 3">
    <name type="scientific">Luteibacter jiangsuensis</name>
    <dbReference type="NCBI Taxonomy" id="637577"/>
    <lineage>
        <taxon>Bacteria</taxon>
        <taxon>Pseudomonadati</taxon>
        <taxon>Pseudomonadota</taxon>
        <taxon>Gammaproteobacteria</taxon>
        <taxon>Lysobacterales</taxon>
        <taxon>Rhodanobacteraceae</taxon>
        <taxon>Luteibacter</taxon>
    </lineage>
</organism>
<dbReference type="InterPro" id="IPR003347">
    <property type="entry name" value="JmjC_dom"/>
</dbReference>
<evidence type="ECO:0000259" key="1">
    <source>
        <dbReference type="PROSITE" id="PS51184"/>
    </source>
</evidence>
<protein>
    <recommendedName>
        <fullName evidence="1">JmjC domain-containing protein</fullName>
    </recommendedName>
</protein>
<evidence type="ECO:0000313" key="3">
    <source>
        <dbReference type="Proteomes" id="UP001429601"/>
    </source>
</evidence>
<dbReference type="RefSeq" id="WP_167128280.1">
    <property type="nucleotide sequence ID" value="NZ_JAAQQR010000007.1"/>
</dbReference>
<evidence type="ECO:0000313" key="2">
    <source>
        <dbReference type="EMBL" id="NID06230.1"/>
    </source>
</evidence>
<dbReference type="Pfam" id="PF13621">
    <property type="entry name" value="Cupin_8"/>
    <property type="match status" value="1"/>
</dbReference>
<accession>A0ABX0Q8H9</accession>
<feature type="domain" description="JmjC" evidence="1">
    <location>
        <begin position="132"/>
        <end position="283"/>
    </location>
</feature>
<dbReference type="Proteomes" id="UP001429601">
    <property type="component" value="Unassembled WGS sequence"/>
</dbReference>